<evidence type="ECO:0000259" key="2">
    <source>
        <dbReference type="PROSITE" id="PS50033"/>
    </source>
</evidence>
<feature type="compositionally biased region" description="Low complexity" evidence="1">
    <location>
        <begin position="493"/>
        <end position="504"/>
    </location>
</feature>
<dbReference type="GO" id="GO:0012506">
    <property type="term" value="C:vesicle membrane"/>
    <property type="evidence" value="ECO:0007669"/>
    <property type="project" value="TreeGrafter"/>
</dbReference>
<comment type="caution">
    <text evidence="3">The sequence shown here is derived from an EMBL/GenBank/DDBJ whole genome shotgun (WGS) entry which is preliminary data.</text>
</comment>
<feature type="region of interest" description="Disordered" evidence="1">
    <location>
        <begin position="476"/>
        <end position="516"/>
    </location>
</feature>
<dbReference type="PANTHER" id="PTHR46467">
    <property type="entry name" value="TETHER CONTAINING UBX DOMAIN FOR GLUT4"/>
    <property type="match status" value="1"/>
</dbReference>
<protein>
    <submittedName>
        <fullName evidence="3">UBX domain-containing protein</fullName>
    </submittedName>
</protein>
<dbReference type="VEuPathDB" id="FungiDB:AAP_02492"/>
<dbReference type="GO" id="GO:0005737">
    <property type="term" value="C:cytoplasm"/>
    <property type="evidence" value="ECO:0007669"/>
    <property type="project" value="TreeGrafter"/>
</dbReference>
<dbReference type="AlphaFoldDB" id="A0A167ZS57"/>
<evidence type="ECO:0000313" key="4">
    <source>
        <dbReference type="Proteomes" id="UP000242877"/>
    </source>
</evidence>
<dbReference type="Pfam" id="PF11470">
    <property type="entry name" value="TUG-UBL1"/>
    <property type="match status" value="1"/>
</dbReference>
<dbReference type="OrthoDB" id="440781at2759"/>
<feature type="domain" description="UBX" evidence="2">
    <location>
        <begin position="348"/>
        <end position="398"/>
    </location>
</feature>
<reference evidence="3 4" key="1">
    <citation type="journal article" date="2016" name="Genome Biol. Evol.">
        <title>Divergent and convergent evolution of fungal pathogenicity.</title>
        <authorList>
            <person name="Shang Y."/>
            <person name="Xiao G."/>
            <person name="Zheng P."/>
            <person name="Cen K."/>
            <person name="Zhan S."/>
            <person name="Wang C."/>
        </authorList>
    </citation>
    <scope>NUCLEOTIDE SEQUENCE [LARGE SCALE GENOMIC DNA]</scope>
    <source>
        <strain evidence="3 4">ARSEF 7405</strain>
    </source>
</reference>
<dbReference type="EMBL" id="AZGZ01000009">
    <property type="protein sequence ID" value="KZZ93026.1"/>
    <property type="molecule type" value="Genomic_DNA"/>
</dbReference>
<feature type="compositionally biased region" description="Polar residues" evidence="1">
    <location>
        <begin position="217"/>
        <end position="228"/>
    </location>
</feature>
<dbReference type="InterPro" id="IPR021569">
    <property type="entry name" value="TUG-UBL1"/>
</dbReference>
<dbReference type="CDD" id="cd16105">
    <property type="entry name" value="Ubl_ASPSCR1_like"/>
    <property type="match status" value="1"/>
</dbReference>
<name>A0A167ZS57_9EURO</name>
<feature type="compositionally biased region" description="Basic residues" evidence="1">
    <location>
        <begin position="505"/>
        <end position="516"/>
    </location>
</feature>
<dbReference type="SUPFAM" id="SSF54236">
    <property type="entry name" value="Ubiquitin-like"/>
    <property type="match status" value="2"/>
</dbReference>
<accession>A0A167ZS57</accession>
<proteinExistence type="predicted"/>
<dbReference type="Gene3D" id="3.10.20.90">
    <property type="entry name" value="Phosphatidylinositol 3-kinase Catalytic Subunit, Chain A, domain 1"/>
    <property type="match status" value="1"/>
</dbReference>
<dbReference type="InterPro" id="IPR001012">
    <property type="entry name" value="UBX_dom"/>
</dbReference>
<sequence>MASHVVVIDSSARRATVKVTPSKHLSDILSEACSKLGVDPSQYGLKYKNKQLDLSLSIRLSGLTSGAKLELVQNSRSPSVVSVALQLPECEAQGAPNGRLIDKFPSNTTVWAVLRKFEAGVAGNNRQRNLTARAAPSTTTTTTTSGPGQLFYEMPVINVMGRELDQFTDLQKTLGQLGYNSGSILLRLAFRLTELPLEEAMQDITKYFREVEEDTPRSQPVQGSQDSAAQDKPESTSAAALPETTPITENMATPSETARPQPIDEQTTPRTDKPSTTDISSRQTTVYAPPTSAVPQAARSGYDENDYTPTIDHAKAHQRNLNTASKPIRLASDAELAAQKETAEAKLAAVTSIEVKIRFPDQSQVVSNFTREDSAADLYSYVRSCLDAFFSESKFHLTFLPTTNSLNKGGRAGSPSQRTIPDSSDQLLIRDLRMMGRVLVNFSWETDTPGNGRVNILKPELRAVAGQIEVREPEAIAVNEGDPQNSKGYDQLKSTSKSSSSGIKKIPKWLKLPGKK</sequence>
<dbReference type="Proteomes" id="UP000242877">
    <property type="component" value="Unassembled WGS sequence"/>
</dbReference>
<feature type="compositionally biased region" description="Polar residues" evidence="1">
    <location>
        <begin position="276"/>
        <end position="286"/>
    </location>
</feature>
<evidence type="ECO:0000313" key="3">
    <source>
        <dbReference type="EMBL" id="KZZ93026.1"/>
    </source>
</evidence>
<dbReference type="GO" id="GO:0006886">
    <property type="term" value="P:intracellular protein transport"/>
    <property type="evidence" value="ECO:0007669"/>
    <property type="project" value="TreeGrafter"/>
</dbReference>
<dbReference type="PANTHER" id="PTHR46467:SF1">
    <property type="entry name" value="TETHER CONTAINING UBX DOMAIN FOR GLUT4"/>
    <property type="match status" value="1"/>
</dbReference>
<gene>
    <name evidence="3" type="ORF">AAP_02492</name>
</gene>
<feature type="region of interest" description="Disordered" evidence="1">
    <location>
        <begin position="128"/>
        <end position="148"/>
    </location>
</feature>
<evidence type="ECO:0000256" key="1">
    <source>
        <dbReference type="SAM" id="MobiDB-lite"/>
    </source>
</evidence>
<dbReference type="InterPro" id="IPR029071">
    <property type="entry name" value="Ubiquitin-like_domsf"/>
</dbReference>
<dbReference type="PROSITE" id="PS50033">
    <property type="entry name" value="UBX"/>
    <property type="match status" value="1"/>
</dbReference>
<feature type="region of interest" description="Disordered" evidence="1">
    <location>
        <begin position="211"/>
        <end position="301"/>
    </location>
</feature>
<organism evidence="3 4">
    <name type="scientific">Ascosphaera apis ARSEF 7405</name>
    <dbReference type="NCBI Taxonomy" id="392613"/>
    <lineage>
        <taxon>Eukaryota</taxon>
        <taxon>Fungi</taxon>
        <taxon>Dikarya</taxon>
        <taxon>Ascomycota</taxon>
        <taxon>Pezizomycotina</taxon>
        <taxon>Eurotiomycetes</taxon>
        <taxon>Eurotiomycetidae</taxon>
        <taxon>Onygenales</taxon>
        <taxon>Ascosphaeraceae</taxon>
        <taxon>Ascosphaera</taxon>
    </lineage>
</organism>
<feature type="compositionally biased region" description="Polar residues" evidence="1">
    <location>
        <begin position="245"/>
        <end position="269"/>
    </location>
</feature>
<dbReference type="GO" id="GO:0005634">
    <property type="term" value="C:nucleus"/>
    <property type="evidence" value="ECO:0007669"/>
    <property type="project" value="TreeGrafter"/>
</dbReference>
<keyword evidence="4" id="KW-1185">Reference proteome</keyword>